<feature type="domain" description="DUF58" evidence="1">
    <location>
        <begin position="53"/>
        <end position="210"/>
    </location>
</feature>
<name>A0ABN0RC41_9LIST</name>
<dbReference type="InterPro" id="IPR002881">
    <property type="entry name" value="DUF58"/>
</dbReference>
<evidence type="ECO:0000313" key="2">
    <source>
        <dbReference type="EMBL" id="EUJ26356.1"/>
    </source>
</evidence>
<gene>
    <name evidence="2" type="ORF">MFLO_14107</name>
</gene>
<proteinExistence type="predicted"/>
<dbReference type="Proteomes" id="UP000019249">
    <property type="component" value="Unassembled WGS sequence"/>
</dbReference>
<evidence type="ECO:0000313" key="3">
    <source>
        <dbReference type="Proteomes" id="UP000019249"/>
    </source>
</evidence>
<dbReference type="Pfam" id="PF01882">
    <property type="entry name" value="DUF58"/>
    <property type="match status" value="1"/>
</dbReference>
<sequence>MIERSATLASAQTITVFPAYFPDILEQLDDAAPENDSNASHWTLRKNENLHGLREFSPGDRVAWIDWKTTAKTGTMMTREFENSALSRISVGFFGADDPNFEYALRAAYSFSRKLLEQNNELRITLFGTEIETFDFGRGSKHLHEISQAFAEIKPQKVDILLAPFEKELKESGALLLFVPRITKTLTRQIQKLADKKVILISIYEPEENQPNVIYLHKDLLTPTQGGES</sequence>
<evidence type="ECO:0000259" key="1">
    <source>
        <dbReference type="Pfam" id="PF01882"/>
    </source>
</evidence>
<dbReference type="PANTHER" id="PTHR34351:SF2">
    <property type="entry name" value="DUF58 DOMAIN-CONTAINING PROTEIN"/>
    <property type="match status" value="1"/>
</dbReference>
<dbReference type="PANTHER" id="PTHR34351">
    <property type="entry name" value="SLR1927 PROTEIN-RELATED"/>
    <property type="match status" value="1"/>
</dbReference>
<comment type="caution">
    <text evidence="2">The sequence shown here is derived from an EMBL/GenBank/DDBJ whole genome shotgun (WGS) entry which is preliminary data.</text>
</comment>
<accession>A0ABN0RC41</accession>
<protein>
    <recommendedName>
        <fullName evidence="1">DUF58 domain-containing protein</fullName>
    </recommendedName>
</protein>
<reference evidence="2 3" key="1">
    <citation type="journal article" date="2014" name="Int. J. Syst. Evol. Microbiol.">
        <title>Listeria floridensis sp. nov., Listeria aquatica sp. nov., Listeria cornellensis sp. nov., Listeria riparia sp. nov. and Listeria grandensis sp. nov., from agricultural and natural environments.</title>
        <authorList>
            <person name="den Bakker H.C."/>
            <person name="Warchocki S."/>
            <person name="Wright E.M."/>
            <person name="Allred A.F."/>
            <person name="Ahlstrom C."/>
            <person name="Manuel C.S."/>
            <person name="Stasiewicz M.J."/>
            <person name="Burrell A."/>
            <person name="Roof S."/>
            <person name="Strawn L."/>
            <person name="Fortes E.D."/>
            <person name="Nightingale K.K."/>
            <person name="Kephart D."/>
            <person name="Wiedmann M."/>
        </authorList>
    </citation>
    <scope>NUCLEOTIDE SEQUENCE [LARGE SCALE GENOMIC DNA]</scope>
    <source>
        <strain evidence="2 3">FSL S10-1187</strain>
    </source>
</reference>
<dbReference type="EMBL" id="AODF01000038">
    <property type="protein sequence ID" value="EUJ26356.1"/>
    <property type="molecule type" value="Genomic_DNA"/>
</dbReference>
<keyword evidence="3" id="KW-1185">Reference proteome</keyword>
<organism evidence="2 3">
    <name type="scientific">Listeria floridensis FSL S10-1187</name>
    <dbReference type="NCBI Taxonomy" id="1265817"/>
    <lineage>
        <taxon>Bacteria</taxon>
        <taxon>Bacillati</taxon>
        <taxon>Bacillota</taxon>
        <taxon>Bacilli</taxon>
        <taxon>Bacillales</taxon>
        <taxon>Listeriaceae</taxon>
        <taxon>Listeria</taxon>
    </lineage>
</organism>